<evidence type="ECO:0000256" key="1">
    <source>
        <dbReference type="SAM" id="Phobius"/>
    </source>
</evidence>
<reference evidence="2 3" key="1">
    <citation type="journal article" date="2020" name="Nat. Commun.">
        <title>Genome of Tripterygium wilfordii and identification of cytochrome P450 involved in triptolide biosynthesis.</title>
        <authorList>
            <person name="Tu L."/>
            <person name="Su P."/>
            <person name="Zhang Z."/>
            <person name="Gao L."/>
            <person name="Wang J."/>
            <person name="Hu T."/>
            <person name="Zhou J."/>
            <person name="Zhang Y."/>
            <person name="Zhao Y."/>
            <person name="Liu Y."/>
            <person name="Song Y."/>
            <person name="Tong Y."/>
            <person name="Lu Y."/>
            <person name="Yang J."/>
            <person name="Xu C."/>
            <person name="Jia M."/>
            <person name="Peters R.J."/>
            <person name="Huang L."/>
            <person name="Gao W."/>
        </authorList>
    </citation>
    <scope>NUCLEOTIDE SEQUENCE [LARGE SCALE GENOMIC DNA]</scope>
    <source>
        <strain evidence="3">cv. XIE 37</strain>
        <tissue evidence="2">Leaf</tissue>
    </source>
</reference>
<keyword evidence="1" id="KW-0472">Membrane</keyword>
<proteinExistence type="predicted"/>
<keyword evidence="1" id="KW-1133">Transmembrane helix</keyword>
<keyword evidence="3" id="KW-1185">Reference proteome</keyword>
<dbReference type="AlphaFoldDB" id="A0A7J7DFC0"/>
<organism evidence="2 3">
    <name type="scientific">Tripterygium wilfordii</name>
    <name type="common">Thunder God vine</name>
    <dbReference type="NCBI Taxonomy" id="458696"/>
    <lineage>
        <taxon>Eukaryota</taxon>
        <taxon>Viridiplantae</taxon>
        <taxon>Streptophyta</taxon>
        <taxon>Embryophyta</taxon>
        <taxon>Tracheophyta</taxon>
        <taxon>Spermatophyta</taxon>
        <taxon>Magnoliopsida</taxon>
        <taxon>eudicotyledons</taxon>
        <taxon>Gunneridae</taxon>
        <taxon>Pentapetalae</taxon>
        <taxon>rosids</taxon>
        <taxon>fabids</taxon>
        <taxon>Celastrales</taxon>
        <taxon>Celastraceae</taxon>
        <taxon>Tripterygium</taxon>
    </lineage>
</organism>
<dbReference type="EMBL" id="JAAARO010000007">
    <property type="protein sequence ID" value="KAF5744756.1"/>
    <property type="molecule type" value="Genomic_DNA"/>
</dbReference>
<accession>A0A7J7DFC0</accession>
<keyword evidence="1" id="KW-0812">Transmembrane</keyword>
<comment type="caution">
    <text evidence="2">The sequence shown here is derived from an EMBL/GenBank/DDBJ whole genome shotgun (WGS) entry which is preliminary data.</text>
</comment>
<sequence length="71" mass="7936">MVKEGPKYTVHRSGTIHGIQWVPNTQFIEVGQSMTSSVAFDLVLLFIGLYYPFKSGVGRGKFGFMIRPSII</sequence>
<dbReference type="InParanoid" id="A0A7J7DFC0"/>
<evidence type="ECO:0000313" key="3">
    <source>
        <dbReference type="Proteomes" id="UP000593562"/>
    </source>
</evidence>
<protein>
    <submittedName>
        <fullName evidence="2">Uncharacterized protein</fullName>
    </submittedName>
</protein>
<name>A0A7J7DFC0_TRIWF</name>
<evidence type="ECO:0000313" key="2">
    <source>
        <dbReference type="EMBL" id="KAF5744756.1"/>
    </source>
</evidence>
<feature type="transmembrane region" description="Helical" evidence="1">
    <location>
        <begin position="34"/>
        <end position="53"/>
    </location>
</feature>
<dbReference type="Proteomes" id="UP000593562">
    <property type="component" value="Unassembled WGS sequence"/>
</dbReference>
<gene>
    <name evidence="2" type="ORF">HS088_TW07G00335</name>
</gene>